<gene>
    <name evidence="2" type="ORF">HanXRQr2_Chr17g0798441</name>
</gene>
<comment type="caution">
    <text evidence="2">The sequence shown here is derived from an EMBL/GenBank/DDBJ whole genome shotgun (WGS) entry which is preliminary data.</text>
</comment>
<evidence type="ECO:0000313" key="3">
    <source>
        <dbReference type="Proteomes" id="UP000215914"/>
    </source>
</evidence>
<dbReference type="EMBL" id="MNCJ02000332">
    <property type="protein sequence ID" value="KAF5755068.1"/>
    <property type="molecule type" value="Genomic_DNA"/>
</dbReference>
<sequence length="56" mass="6548">MKIVLALCAKNVLARSRAAHFAPYTCFRLSWLIFMFLYVAQTFYLFLEVAISTLRK</sequence>
<evidence type="ECO:0000256" key="1">
    <source>
        <dbReference type="SAM" id="Phobius"/>
    </source>
</evidence>
<keyword evidence="3" id="KW-1185">Reference proteome</keyword>
<organism evidence="2 3">
    <name type="scientific">Helianthus annuus</name>
    <name type="common">Common sunflower</name>
    <dbReference type="NCBI Taxonomy" id="4232"/>
    <lineage>
        <taxon>Eukaryota</taxon>
        <taxon>Viridiplantae</taxon>
        <taxon>Streptophyta</taxon>
        <taxon>Embryophyta</taxon>
        <taxon>Tracheophyta</taxon>
        <taxon>Spermatophyta</taxon>
        <taxon>Magnoliopsida</taxon>
        <taxon>eudicotyledons</taxon>
        <taxon>Gunneridae</taxon>
        <taxon>Pentapetalae</taxon>
        <taxon>asterids</taxon>
        <taxon>campanulids</taxon>
        <taxon>Asterales</taxon>
        <taxon>Asteraceae</taxon>
        <taxon>Asteroideae</taxon>
        <taxon>Heliantheae alliance</taxon>
        <taxon>Heliantheae</taxon>
        <taxon>Helianthus</taxon>
    </lineage>
</organism>
<name>A0A9K3GUA6_HELAN</name>
<evidence type="ECO:0000313" key="2">
    <source>
        <dbReference type="EMBL" id="KAF5755068.1"/>
    </source>
</evidence>
<dbReference type="Proteomes" id="UP000215914">
    <property type="component" value="Unassembled WGS sequence"/>
</dbReference>
<proteinExistence type="predicted"/>
<feature type="transmembrane region" description="Helical" evidence="1">
    <location>
        <begin position="28"/>
        <end position="47"/>
    </location>
</feature>
<protein>
    <submittedName>
        <fullName evidence="2">Uncharacterized protein</fullName>
    </submittedName>
</protein>
<reference evidence="2" key="2">
    <citation type="submission" date="2020-06" db="EMBL/GenBank/DDBJ databases">
        <title>Helianthus annuus Genome sequencing and assembly Release 2.</title>
        <authorList>
            <person name="Gouzy J."/>
            <person name="Langlade N."/>
            <person name="Munos S."/>
        </authorList>
    </citation>
    <scope>NUCLEOTIDE SEQUENCE</scope>
    <source>
        <tissue evidence="2">Leaves</tissue>
    </source>
</reference>
<keyword evidence="1" id="KW-0472">Membrane</keyword>
<dbReference type="AlphaFoldDB" id="A0A9K3GUA6"/>
<dbReference type="Gramene" id="mRNA:HanXRQr2_Chr17g0798441">
    <property type="protein sequence ID" value="CDS:HanXRQr2_Chr17g0798441.1"/>
    <property type="gene ID" value="HanXRQr2_Chr17g0798441"/>
</dbReference>
<keyword evidence="1" id="KW-1133">Transmembrane helix</keyword>
<accession>A0A9K3GUA6</accession>
<reference evidence="2" key="1">
    <citation type="journal article" date="2017" name="Nature">
        <title>The sunflower genome provides insights into oil metabolism, flowering and Asterid evolution.</title>
        <authorList>
            <person name="Badouin H."/>
            <person name="Gouzy J."/>
            <person name="Grassa C.J."/>
            <person name="Murat F."/>
            <person name="Staton S.E."/>
            <person name="Cottret L."/>
            <person name="Lelandais-Briere C."/>
            <person name="Owens G.L."/>
            <person name="Carrere S."/>
            <person name="Mayjonade B."/>
            <person name="Legrand L."/>
            <person name="Gill N."/>
            <person name="Kane N.C."/>
            <person name="Bowers J.E."/>
            <person name="Hubner S."/>
            <person name="Bellec A."/>
            <person name="Berard A."/>
            <person name="Berges H."/>
            <person name="Blanchet N."/>
            <person name="Boniface M.C."/>
            <person name="Brunel D."/>
            <person name="Catrice O."/>
            <person name="Chaidir N."/>
            <person name="Claudel C."/>
            <person name="Donnadieu C."/>
            <person name="Faraut T."/>
            <person name="Fievet G."/>
            <person name="Helmstetter N."/>
            <person name="King M."/>
            <person name="Knapp S.J."/>
            <person name="Lai Z."/>
            <person name="Le Paslier M.C."/>
            <person name="Lippi Y."/>
            <person name="Lorenzon L."/>
            <person name="Mandel J.R."/>
            <person name="Marage G."/>
            <person name="Marchand G."/>
            <person name="Marquand E."/>
            <person name="Bret-Mestries E."/>
            <person name="Morien E."/>
            <person name="Nambeesan S."/>
            <person name="Nguyen T."/>
            <person name="Pegot-Espagnet P."/>
            <person name="Pouilly N."/>
            <person name="Raftis F."/>
            <person name="Sallet E."/>
            <person name="Schiex T."/>
            <person name="Thomas J."/>
            <person name="Vandecasteele C."/>
            <person name="Vares D."/>
            <person name="Vear F."/>
            <person name="Vautrin S."/>
            <person name="Crespi M."/>
            <person name="Mangin B."/>
            <person name="Burke J.M."/>
            <person name="Salse J."/>
            <person name="Munos S."/>
            <person name="Vincourt P."/>
            <person name="Rieseberg L.H."/>
            <person name="Langlade N.B."/>
        </authorList>
    </citation>
    <scope>NUCLEOTIDE SEQUENCE</scope>
    <source>
        <tissue evidence="2">Leaves</tissue>
    </source>
</reference>
<keyword evidence="1" id="KW-0812">Transmembrane</keyword>